<feature type="compositionally biased region" description="Low complexity" evidence="1">
    <location>
        <begin position="575"/>
        <end position="585"/>
    </location>
</feature>
<reference evidence="2 3" key="1">
    <citation type="submission" date="2024-10" db="EMBL/GenBank/DDBJ databases">
        <title>Updated reference genomes for cyclostephanoid diatoms.</title>
        <authorList>
            <person name="Roberts W.R."/>
            <person name="Alverson A.J."/>
        </authorList>
    </citation>
    <scope>NUCLEOTIDE SEQUENCE [LARGE SCALE GENOMIC DNA]</scope>
    <source>
        <strain evidence="2 3">AJA010-31</strain>
    </source>
</reference>
<feature type="region of interest" description="Disordered" evidence="1">
    <location>
        <begin position="1"/>
        <end position="29"/>
    </location>
</feature>
<feature type="compositionally biased region" description="Low complexity" evidence="1">
    <location>
        <begin position="611"/>
        <end position="627"/>
    </location>
</feature>
<dbReference type="AlphaFoldDB" id="A0ABD3QI68"/>
<name>A0ABD3QI68_9STRA</name>
<accession>A0ABD3QI68</accession>
<feature type="region of interest" description="Disordered" evidence="1">
    <location>
        <begin position="482"/>
        <end position="627"/>
    </location>
</feature>
<evidence type="ECO:0000313" key="3">
    <source>
        <dbReference type="Proteomes" id="UP001530400"/>
    </source>
</evidence>
<feature type="compositionally biased region" description="Basic residues" evidence="1">
    <location>
        <begin position="482"/>
        <end position="496"/>
    </location>
</feature>
<proteinExistence type="predicted"/>
<gene>
    <name evidence="2" type="ORF">ACHAWO_000453</name>
</gene>
<dbReference type="Proteomes" id="UP001530400">
    <property type="component" value="Unassembled WGS sequence"/>
</dbReference>
<keyword evidence="3" id="KW-1185">Reference proteome</keyword>
<feature type="compositionally biased region" description="Basic and acidic residues" evidence="1">
    <location>
        <begin position="586"/>
        <end position="610"/>
    </location>
</feature>
<evidence type="ECO:0000313" key="2">
    <source>
        <dbReference type="EMBL" id="KAL3799221.1"/>
    </source>
</evidence>
<dbReference type="EMBL" id="JALLPJ020000192">
    <property type="protein sequence ID" value="KAL3799221.1"/>
    <property type="molecule type" value="Genomic_DNA"/>
</dbReference>
<evidence type="ECO:0000256" key="1">
    <source>
        <dbReference type="SAM" id="MobiDB-lite"/>
    </source>
</evidence>
<feature type="compositionally biased region" description="Basic and acidic residues" evidence="1">
    <location>
        <begin position="497"/>
        <end position="509"/>
    </location>
</feature>
<sequence>MNSQQDVTNGAMGGYSMPPMEASHLKSTASSRASGLGVEFAARQEMIRRHLLDRTFAAATASSTSGLAHPNHDAELELLIRRENELLSLRSAHGQRMAGLGLRINQMTAGSNEDSFRNESIEAIVALQEQRRKEVEEMMGLPGHQLGEQQAFNLLNQRAYQSSALAGMASSATMASTAAQGLSPVGRNLEPNELATASYLQQLQRRVAKQKALAFQNYGLAAMRNWAIAGQSRMPSSTLNYSNEYLHMLQQQQLSLLQMQSRAVPGSLLTAGTARSSFDQGSSVNTQLAVANPPNLTQVLVRDRPRYYKNEIEGDLLNGLHSFSLSFSVDASGKPLQEHKQPVSPIKGPISKVQAHLSDDNEENLSVFVGLVLSHVPEMSQIMAGFLSSVKEMHSKSPAKRLSTVIDMVMDELNSIDQNDLMAIDPKCSDLASRVVACLNVIEAFRDETNANKSTEGTSKKEKTAVKRKTDDDLPLMQVYKRSKAAKKSAKNSSRYRPHEVGKDDKLDARLQNASKKHPKTDGKSVPAPLDPSELPKKQRRIDNKPYSTLKCNQALDASTLTIKGPSKSSNGPHGDLSGKLSSDGSSEKEEKGKDETTADPKSSNEKEGGSSDISNASSIIDNASDDNLSAAGALLGLRN</sequence>
<protein>
    <submittedName>
        <fullName evidence="2">Uncharacterized protein</fullName>
    </submittedName>
</protein>
<comment type="caution">
    <text evidence="2">The sequence shown here is derived from an EMBL/GenBank/DDBJ whole genome shotgun (WGS) entry which is preliminary data.</text>
</comment>
<feature type="compositionally biased region" description="Polar residues" evidence="1">
    <location>
        <begin position="546"/>
        <end position="572"/>
    </location>
</feature>
<organism evidence="2 3">
    <name type="scientific">Cyclotella atomus</name>
    <dbReference type="NCBI Taxonomy" id="382360"/>
    <lineage>
        <taxon>Eukaryota</taxon>
        <taxon>Sar</taxon>
        <taxon>Stramenopiles</taxon>
        <taxon>Ochrophyta</taxon>
        <taxon>Bacillariophyta</taxon>
        <taxon>Coscinodiscophyceae</taxon>
        <taxon>Thalassiosirophycidae</taxon>
        <taxon>Stephanodiscales</taxon>
        <taxon>Stephanodiscaceae</taxon>
        <taxon>Cyclotella</taxon>
    </lineage>
</organism>
<feature type="compositionally biased region" description="Basic and acidic residues" evidence="1">
    <location>
        <begin position="534"/>
        <end position="544"/>
    </location>
</feature>